<keyword evidence="2" id="KW-1185">Reference proteome</keyword>
<evidence type="ECO:0000313" key="2">
    <source>
        <dbReference type="Proteomes" id="UP000092555"/>
    </source>
</evidence>
<protein>
    <submittedName>
        <fullName evidence="1">Uncharacterized protein</fullName>
    </submittedName>
</protein>
<dbReference type="AlphaFoldDB" id="A0A1A0H554"/>
<name>A0A1A0H554_9ASCO</name>
<organism evidence="1 2">
    <name type="scientific">Metschnikowia bicuspidata var. bicuspidata NRRL YB-4993</name>
    <dbReference type="NCBI Taxonomy" id="869754"/>
    <lineage>
        <taxon>Eukaryota</taxon>
        <taxon>Fungi</taxon>
        <taxon>Dikarya</taxon>
        <taxon>Ascomycota</taxon>
        <taxon>Saccharomycotina</taxon>
        <taxon>Pichiomycetes</taxon>
        <taxon>Metschnikowiaceae</taxon>
        <taxon>Metschnikowia</taxon>
    </lineage>
</organism>
<dbReference type="EMBL" id="LXTC01000007">
    <property type="protein sequence ID" value="OBA19209.1"/>
    <property type="molecule type" value="Genomic_DNA"/>
</dbReference>
<comment type="caution">
    <text evidence="1">The sequence shown here is derived from an EMBL/GenBank/DDBJ whole genome shotgun (WGS) entry which is preliminary data.</text>
</comment>
<gene>
    <name evidence="1" type="ORF">METBIDRAFT_13512</name>
</gene>
<evidence type="ECO:0000313" key="1">
    <source>
        <dbReference type="EMBL" id="OBA19209.1"/>
    </source>
</evidence>
<proteinExistence type="predicted"/>
<sequence length="239" mass="28133">MNQRPLKPEEFLYLLEFCQNWGRKEFLSVAKALTRLFNPRPQRKRSRKRTHLFQKLRLFFGRHESTPVTQTNHDRARNNHKVPRARCYRSFRCIEQISSVRCILRYTAKLKVGEANAKKNLEDGKTALETTSQRKQIRNRVIVLKRAARQGVPAKKPKRRGRNLKISNYRKYPLSKSHISKKKEPFPETVNMMSVCDFEQSCEMLIDGADIDLMLRLPSSELDFVESTVHAFLVKRKFA</sequence>
<reference evidence="1 2" key="1">
    <citation type="submission" date="2016-05" db="EMBL/GenBank/DDBJ databases">
        <title>Comparative genomics of biotechnologically important yeasts.</title>
        <authorList>
            <consortium name="DOE Joint Genome Institute"/>
            <person name="Riley R."/>
            <person name="Haridas S."/>
            <person name="Wolfe K.H."/>
            <person name="Lopes M.R."/>
            <person name="Hittinger C.T."/>
            <person name="Goker M."/>
            <person name="Salamov A."/>
            <person name="Wisecaver J."/>
            <person name="Long T.M."/>
            <person name="Aerts A.L."/>
            <person name="Barry K."/>
            <person name="Choi C."/>
            <person name="Clum A."/>
            <person name="Coughlan A.Y."/>
            <person name="Deshpande S."/>
            <person name="Douglass A.P."/>
            <person name="Hanson S.J."/>
            <person name="Klenk H.-P."/>
            <person name="LaButti K."/>
            <person name="Lapidus A."/>
            <person name="Lindquist E."/>
            <person name="Lipzen A."/>
            <person name="Meier-kolthoff J.P."/>
            <person name="Ohm R.A."/>
            <person name="Otillar R.P."/>
            <person name="Pangilinan J."/>
            <person name="Peng Y."/>
            <person name="Rokas A."/>
            <person name="Rosa C.A."/>
            <person name="Scheuner C."/>
            <person name="Sibirny A.A."/>
            <person name="Slot J.C."/>
            <person name="Stielow J.B."/>
            <person name="Sun H."/>
            <person name="Kurtzman C.P."/>
            <person name="Blackwell M."/>
            <person name="Grigoriev I.V."/>
            <person name="Jeffries T.W."/>
        </authorList>
    </citation>
    <scope>NUCLEOTIDE SEQUENCE [LARGE SCALE GENOMIC DNA]</scope>
    <source>
        <strain evidence="1 2">NRRL YB-4993</strain>
    </source>
</reference>
<dbReference type="GeneID" id="30027356"/>
<accession>A0A1A0H554</accession>
<dbReference type="Proteomes" id="UP000092555">
    <property type="component" value="Unassembled WGS sequence"/>
</dbReference>
<dbReference type="RefSeq" id="XP_018709741.1">
    <property type="nucleotide sequence ID" value="XM_018854380.1"/>
</dbReference>